<dbReference type="InterPro" id="IPR036615">
    <property type="entry name" value="Mur_ligase_C_dom_sf"/>
</dbReference>
<dbReference type="Pfam" id="PF08245">
    <property type="entry name" value="Mur_ligase_M"/>
    <property type="match status" value="1"/>
</dbReference>
<evidence type="ECO:0000256" key="11">
    <source>
        <dbReference type="ARBA" id="ARBA00022741"/>
    </source>
</evidence>
<accession>A0A150M8M6</accession>
<dbReference type="PROSITE" id="PS01012">
    <property type="entry name" value="FOLYLPOLYGLU_SYNT_2"/>
    <property type="match status" value="1"/>
</dbReference>
<dbReference type="EMBL" id="LQYT01000025">
    <property type="protein sequence ID" value="KYD20950.1"/>
    <property type="molecule type" value="Genomic_DNA"/>
</dbReference>
<comment type="catalytic activity">
    <reaction evidence="16">
        <text>(6S)-5,6,7,8-tetrahydrofolyl-(gamma-L-Glu)(n) + L-glutamate + ATP = (6S)-5,6,7,8-tetrahydrofolyl-(gamma-L-Glu)(n+1) + ADP + phosphate + H(+)</text>
        <dbReference type="Rhea" id="RHEA:10580"/>
        <dbReference type="Rhea" id="RHEA-COMP:14738"/>
        <dbReference type="Rhea" id="RHEA-COMP:14740"/>
        <dbReference type="ChEBI" id="CHEBI:15378"/>
        <dbReference type="ChEBI" id="CHEBI:29985"/>
        <dbReference type="ChEBI" id="CHEBI:30616"/>
        <dbReference type="ChEBI" id="CHEBI:43474"/>
        <dbReference type="ChEBI" id="CHEBI:141005"/>
        <dbReference type="ChEBI" id="CHEBI:456216"/>
        <dbReference type="EC" id="6.3.2.17"/>
    </reaction>
</comment>
<dbReference type="InterPro" id="IPR013221">
    <property type="entry name" value="Mur_ligase_cen"/>
</dbReference>
<dbReference type="Gene3D" id="3.90.190.20">
    <property type="entry name" value="Mur ligase, C-terminal domain"/>
    <property type="match status" value="1"/>
</dbReference>
<dbReference type="Pfam" id="PF02875">
    <property type="entry name" value="Mur_ligase_C"/>
    <property type="match status" value="1"/>
</dbReference>
<keyword evidence="13" id="KW-0460">Magnesium</keyword>
<feature type="domain" description="Mur ligase C-terminal" evidence="19">
    <location>
        <begin position="299"/>
        <end position="416"/>
    </location>
</feature>
<dbReference type="InterPro" id="IPR036565">
    <property type="entry name" value="Mur-like_cat_sf"/>
</dbReference>
<evidence type="ECO:0000256" key="7">
    <source>
        <dbReference type="ARBA" id="ARBA00013025"/>
    </source>
</evidence>
<proteinExistence type="inferred from homology"/>
<dbReference type="GO" id="GO:0005524">
    <property type="term" value="F:ATP binding"/>
    <property type="evidence" value="ECO:0007669"/>
    <property type="project" value="UniProtKB-KW"/>
</dbReference>
<evidence type="ECO:0000256" key="1">
    <source>
        <dbReference type="ARBA" id="ARBA00001946"/>
    </source>
</evidence>
<comment type="pathway">
    <text evidence="3">Cofactor biosynthesis; tetrahydrofolylpolyglutamate biosynthesis.</text>
</comment>
<dbReference type="PIRSF" id="PIRSF001563">
    <property type="entry name" value="Folylpolyglu_synth"/>
    <property type="match status" value="1"/>
</dbReference>
<comment type="subunit">
    <text evidence="5">Monomer.</text>
</comment>
<dbReference type="InterPro" id="IPR004101">
    <property type="entry name" value="Mur_ligase_C"/>
</dbReference>
<dbReference type="InterPro" id="IPR001645">
    <property type="entry name" value="Folylpolyglutamate_synth"/>
</dbReference>
<evidence type="ECO:0000256" key="9">
    <source>
        <dbReference type="ARBA" id="ARBA00022598"/>
    </source>
</evidence>
<keyword evidence="14" id="KW-0289">Folate biosynthesis</keyword>
<keyword evidence="12 18" id="KW-0067">ATP-binding</keyword>
<comment type="catalytic activity">
    <reaction evidence="17">
        <text>7,8-dihydropteroate + L-glutamate + ATP = 7,8-dihydrofolate + ADP + phosphate + H(+)</text>
        <dbReference type="Rhea" id="RHEA:23584"/>
        <dbReference type="ChEBI" id="CHEBI:15378"/>
        <dbReference type="ChEBI" id="CHEBI:17839"/>
        <dbReference type="ChEBI" id="CHEBI:29985"/>
        <dbReference type="ChEBI" id="CHEBI:30616"/>
        <dbReference type="ChEBI" id="CHEBI:43474"/>
        <dbReference type="ChEBI" id="CHEBI:57451"/>
        <dbReference type="ChEBI" id="CHEBI:456216"/>
        <dbReference type="EC" id="6.3.2.12"/>
    </reaction>
</comment>
<evidence type="ECO:0000256" key="4">
    <source>
        <dbReference type="ARBA" id="ARBA00008276"/>
    </source>
</evidence>
<keyword evidence="9 18" id="KW-0436">Ligase</keyword>
<dbReference type="GO" id="GO:0046656">
    <property type="term" value="P:folic acid biosynthetic process"/>
    <property type="evidence" value="ECO:0007669"/>
    <property type="project" value="UniProtKB-KW"/>
</dbReference>
<dbReference type="STRING" id="301148.B4135_0197"/>
<comment type="caution">
    <text evidence="21">The sequence shown here is derived from an EMBL/GenBank/DDBJ whole genome shotgun (WGS) entry which is preliminary data.</text>
</comment>
<dbReference type="GO" id="GO:0008841">
    <property type="term" value="F:dihydrofolate synthase activity"/>
    <property type="evidence" value="ECO:0007669"/>
    <property type="project" value="UniProtKB-EC"/>
</dbReference>
<keyword evidence="11 18" id="KW-0547">Nucleotide-binding</keyword>
<feature type="domain" description="Mur ligase central" evidence="20">
    <location>
        <begin position="46"/>
        <end position="272"/>
    </location>
</feature>
<evidence type="ECO:0000256" key="17">
    <source>
        <dbReference type="ARBA" id="ARBA00049161"/>
    </source>
</evidence>
<evidence type="ECO:0000256" key="16">
    <source>
        <dbReference type="ARBA" id="ARBA00047493"/>
    </source>
</evidence>
<reference evidence="21 22" key="1">
    <citation type="submission" date="2016-01" db="EMBL/GenBank/DDBJ databases">
        <title>Draft Genome Sequences of Seven Thermophilic Sporeformers Isolated from Foods.</title>
        <authorList>
            <person name="Berendsen E.M."/>
            <person name="Wells-Bennik M.H."/>
            <person name="Krawcyk A.O."/>
            <person name="De Jong A."/>
            <person name="Holsappel S."/>
            <person name="Eijlander R.T."/>
            <person name="Kuipers O.P."/>
        </authorList>
    </citation>
    <scope>NUCLEOTIDE SEQUENCE [LARGE SCALE GENOMIC DNA]</scope>
    <source>
        <strain evidence="21 22">B4135</strain>
    </source>
</reference>
<evidence type="ECO:0000313" key="22">
    <source>
        <dbReference type="Proteomes" id="UP000075683"/>
    </source>
</evidence>
<dbReference type="GO" id="GO:0005737">
    <property type="term" value="C:cytoplasm"/>
    <property type="evidence" value="ECO:0007669"/>
    <property type="project" value="TreeGrafter"/>
</dbReference>
<evidence type="ECO:0000256" key="3">
    <source>
        <dbReference type="ARBA" id="ARBA00005150"/>
    </source>
</evidence>
<evidence type="ECO:0000313" key="21">
    <source>
        <dbReference type="EMBL" id="KYD20950.1"/>
    </source>
</evidence>
<evidence type="ECO:0000256" key="8">
    <source>
        <dbReference type="ARBA" id="ARBA00019357"/>
    </source>
</evidence>
<evidence type="ECO:0000256" key="10">
    <source>
        <dbReference type="ARBA" id="ARBA00022723"/>
    </source>
</evidence>
<evidence type="ECO:0000256" key="15">
    <source>
        <dbReference type="ARBA" id="ARBA00030592"/>
    </source>
</evidence>
<name>A0A150M8M6_9BACI</name>
<evidence type="ECO:0000256" key="5">
    <source>
        <dbReference type="ARBA" id="ARBA00011245"/>
    </source>
</evidence>
<sequence>MFEKPEEVIGWLDNRLKFGIKPGLERMERLMAALGHPERYIRAVHVGGTNGKGSTVAFLRAIVEEAGLEAGTFTSPHMDHPCERIAVNGRPIGGKDLIACAEAVLPAVERLDREGNPPTEFEILTAMALHYFAFVHPVDVAIFEVGLGGRLDSTNVLHPLVSVITNVGHDHMNILGSTIKEIAAEKAGIIKNGVPLVTAARGEALETVAGTAKEKRAAVYRLGKQFQYTDLGPAENGERFSLQLVFKTFPDLEIGMFGRHQLENASLAAMAAYLLQTYYSFFIEDEHIAEGLKKAEWKGRFQIVSRRPLVILDGAHNPEGAASLSETFQRHFPDKKATVLFSALKDKPLAEMIAILDQLGGKLVFTEFSHPRGERAERLLSLSRATDKRAVKDWKGELARLIGGLTGEEALIVTGSLYFIAAVHPVVQKILKL</sequence>
<dbReference type="FunFam" id="3.40.1190.10:FF:000004">
    <property type="entry name" value="Dihydrofolate synthase/folylpolyglutamate synthase"/>
    <property type="match status" value="1"/>
</dbReference>
<dbReference type="RefSeq" id="WP_061568398.1">
    <property type="nucleotide sequence ID" value="NZ_LQYT01000025.1"/>
</dbReference>
<dbReference type="GO" id="GO:0046872">
    <property type="term" value="F:metal ion binding"/>
    <property type="evidence" value="ECO:0007669"/>
    <property type="project" value="UniProtKB-KW"/>
</dbReference>
<evidence type="ECO:0000256" key="12">
    <source>
        <dbReference type="ARBA" id="ARBA00022840"/>
    </source>
</evidence>
<keyword evidence="10" id="KW-0479">Metal-binding</keyword>
<evidence type="ECO:0000259" key="20">
    <source>
        <dbReference type="Pfam" id="PF08245"/>
    </source>
</evidence>
<dbReference type="EC" id="6.3.2.12" evidence="6"/>
<dbReference type="SUPFAM" id="SSF53244">
    <property type="entry name" value="MurD-like peptide ligases, peptide-binding domain"/>
    <property type="match status" value="1"/>
</dbReference>
<comment type="pathway">
    <text evidence="2">Cofactor biosynthesis; tetrahydrofolate biosynthesis; 7,8-dihydrofolate from 2-amino-4-hydroxy-6-hydroxymethyl-7,8-dihydropteridine diphosphate and 4-aminobenzoate: step 2/2.</text>
</comment>
<evidence type="ECO:0000256" key="14">
    <source>
        <dbReference type="ARBA" id="ARBA00022909"/>
    </source>
</evidence>
<dbReference type="NCBIfam" id="TIGR01499">
    <property type="entry name" value="folC"/>
    <property type="match status" value="1"/>
</dbReference>
<evidence type="ECO:0000256" key="18">
    <source>
        <dbReference type="PIRNR" id="PIRNR001563"/>
    </source>
</evidence>
<gene>
    <name evidence="21" type="ORF">B4135_0197</name>
</gene>
<dbReference type="Proteomes" id="UP000075683">
    <property type="component" value="Unassembled WGS sequence"/>
</dbReference>
<dbReference type="OrthoDB" id="9809356at2"/>
<dbReference type="PATRIC" id="fig|301148.3.peg.2481"/>
<dbReference type="Gene3D" id="3.40.1190.10">
    <property type="entry name" value="Mur-like, catalytic domain"/>
    <property type="match status" value="1"/>
</dbReference>
<evidence type="ECO:0000256" key="2">
    <source>
        <dbReference type="ARBA" id="ARBA00004799"/>
    </source>
</evidence>
<organism evidence="21 22">
    <name type="scientific">Caldibacillus debilis</name>
    <dbReference type="NCBI Taxonomy" id="301148"/>
    <lineage>
        <taxon>Bacteria</taxon>
        <taxon>Bacillati</taxon>
        <taxon>Bacillota</taxon>
        <taxon>Bacilli</taxon>
        <taxon>Bacillales</taxon>
        <taxon>Bacillaceae</taxon>
        <taxon>Caldibacillus</taxon>
    </lineage>
</organism>
<comment type="cofactor">
    <cofactor evidence="1">
        <name>Mg(2+)</name>
        <dbReference type="ChEBI" id="CHEBI:18420"/>
    </cofactor>
</comment>
<dbReference type="PANTHER" id="PTHR11136">
    <property type="entry name" value="FOLYLPOLYGLUTAMATE SYNTHASE-RELATED"/>
    <property type="match status" value="1"/>
</dbReference>
<evidence type="ECO:0000259" key="19">
    <source>
        <dbReference type="Pfam" id="PF02875"/>
    </source>
</evidence>
<dbReference type="SUPFAM" id="SSF53623">
    <property type="entry name" value="MurD-like peptide ligases, catalytic domain"/>
    <property type="match status" value="1"/>
</dbReference>
<evidence type="ECO:0000256" key="13">
    <source>
        <dbReference type="ARBA" id="ARBA00022842"/>
    </source>
</evidence>
<dbReference type="InterPro" id="IPR018109">
    <property type="entry name" value="Folylpolyglutamate_synth_CS"/>
</dbReference>
<dbReference type="EC" id="6.3.2.17" evidence="7"/>
<evidence type="ECO:0000256" key="6">
    <source>
        <dbReference type="ARBA" id="ARBA00013023"/>
    </source>
</evidence>
<comment type="similarity">
    <text evidence="4 18">Belongs to the folylpolyglutamate synthase family.</text>
</comment>
<dbReference type="PANTHER" id="PTHR11136:SF0">
    <property type="entry name" value="DIHYDROFOLATE SYNTHETASE-RELATED"/>
    <property type="match status" value="1"/>
</dbReference>
<dbReference type="AlphaFoldDB" id="A0A150M8M6"/>
<dbReference type="GO" id="GO:0004326">
    <property type="term" value="F:tetrahydrofolylpolyglutamate synthase activity"/>
    <property type="evidence" value="ECO:0007669"/>
    <property type="project" value="UniProtKB-EC"/>
</dbReference>
<protein>
    <recommendedName>
        <fullName evidence="8">Dihydrofolate synthase/folylpolyglutamate synthase</fullName>
        <ecNumber evidence="6">6.3.2.12</ecNumber>
        <ecNumber evidence="7">6.3.2.17</ecNumber>
    </recommendedName>
    <alternativeName>
        <fullName evidence="15">Tetrahydrofolylpolyglutamate synthase</fullName>
    </alternativeName>
</protein>